<protein>
    <submittedName>
        <fullName evidence="1">Uncharacterized protein</fullName>
    </submittedName>
</protein>
<name>A0A2V3V4T1_9SPHN</name>
<dbReference type="Proteomes" id="UP000248014">
    <property type="component" value="Unassembled WGS sequence"/>
</dbReference>
<keyword evidence="2" id="KW-1185">Reference proteome</keyword>
<sequence>MSAPLTIEDALLKIATDNDLTTVTICVTPQFTPGPYAFHARGHYDGPAKSGIGCSGGYGATVADALQAMLIEARANRVPDVACLPALELQVTA</sequence>
<accession>A0A2V3V4T1</accession>
<evidence type="ECO:0000313" key="1">
    <source>
        <dbReference type="EMBL" id="PXW75951.1"/>
    </source>
</evidence>
<dbReference type="EMBL" id="QJJM01000006">
    <property type="protein sequence ID" value="PXW75951.1"/>
    <property type="molecule type" value="Genomic_DNA"/>
</dbReference>
<evidence type="ECO:0000313" key="2">
    <source>
        <dbReference type="Proteomes" id="UP000248014"/>
    </source>
</evidence>
<proteinExistence type="predicted"/>
<reference evidence="1 2" key="1">
    <citation type="submission" date="2018-05" db="EMBL/GenBank/DDBJ databases">
        <title>Genomic Encyclopedia of Type Strains, Phase IV (KMG-IV): sequencing the most valuable type-strain genomes for metagenomic binning, comparative biology and taxonomic classification.</title>
        <authorList>
            <person name="Goeker M."/>
        </authorList>
    </citation>
    <scope>NUCLEOTIDE SEQUENCE [LARGE SCALE GENOMIC DNA]</scope>
    <source>
        <strain evidence="1 2">DSM 3183</strain>
    </source>
</reference>
<dbReference type="RefSeq" id="WP_110298631.1">
    <property type="nucleotide sequence ID" value="NZ_QJJM01000006.1"/>
</dbReference>
<comment type="caution">
    <text evidence="1">The sequence shown here is derived from an EMBL/GenBank/DDBJ whole genome shotgun (WGS) entry which is preliminary data.</text>
</comment>
<gene>
    <name evidence="1" type="ORF">C7451_106115</name>
</gene>
<organism evidence="1 2">
    <name type="scientific">Blastomonas natatoria</name>
    <dbReference type="NCBI Taxonomy" id="34015"/>
    <lineage>
        <taxon>Bacteria</taxon>
        <taxon>Pseudomonadati</taxon>
        <taxon>Pseudomonadota</taxon>
        <taxon>Alphaproteobacteria</taxon>
        <taxon>Sphingomonadales</taxon>
        <taxon>Sphingomonadaceae</taxon>
        <taxon>Blastomonas</taxon>
    </lineage>
</organism>
<dbReference type="AlphaFoldDB" id="A0A2V3V4T1"/>